<dbReference type="GO" id="GO:0032259">
    <property type="term" value="P:methylation"/>
    <property type="evidence" value="ECO:0007669"/>
    <property type="project" value="UniProtKB-KW"/>
</dbReference>
<keyword evidence="1" id="KW-0489">Methyltransferase</keyword>
<evidence type="ECO:0000313" key="1">
    <source>
        <dbReference type="EMBL" id="QJA68924.1"/>
    </source>
</evidence>
<dbReference type="Pfam" id="PF13489">
    <property type="entry name" value="Methyltransf_23"/>
    <property type="match status" value="1"/>
</dbReference>
<sequence length="211" mass="24183">MSQVQETSLSQLYHRVLDLIPTGRTLDYDDKMITDIPDVEVIERRTFILKQCLDKVILDVGCKGSFHAELKAVTKKCYGIDRDIVKEDPDFKQVVIGKDPIPIYEDVEIVVCGEVIEHLSNPGMFLDELRTSYPTQMKIISVPNAFSNGHQGWIKKGQENTNKDHVAYYTYVTLKGLLSKHGYKIEEFYWYDNPEHIQIQGLNEGMVVVTV</sequence>
<protein>
    <submittedName>
        <fullName evidence="1">Putative methyltransferase</fullName>
    </submittedName>
</protein>
<dbReference type="Gene3D" id="3.40.50.150">
    <property type="entry name" value="Vaccinia Virus protein VP39"/>
    <property type="match status" value="1"/>
</dbReference>
<dbReference type="EMBL" id="MT141661">
    <property type="protein sequence ID" value="QJA68924.1"/>
    <property type="molecule type" value="Genomic_DNA"/>
</dbReference>
<dbReference type="AlphaFoldDB" id="A0A6M3JFS9"/>
<keyword evidence="1" id="KW-0808">Transferase</keyword>
<proteinExistence type="predicted"/>
<name>A0A6M3JFS9_9ZZZZ</name>
<dbReference type="GO" id="GO:0008168">
    <property type="term" value="F:methyltransferase activity"/>
    <property type="evidence" value="ECO:0007669"/>
    <property type="project" value="UniProtKB-KW"/>
</dbReference>
<reference evidence="1" key="1">
    <citation type="submission" date="2020-03" db="EMBL/GenBank/DDBJ databases">
        <title>The deep terrestrial virosphere.</title>
        <authorList>
            <person name="Holmfeldt K."/>
            <person name="Nilsson E."/>
            <person name="Simone D."/>
            <person name="Lopez-Fernandez M."/>
            <person name="Wu X."/>
            <person name="de Brujin I."/>
            <person name="Lundin D."/>
            <person name="Andersson A."/>
            <person name="Bertilsson S."/>
            <person name="Dopson M."/>
        </authorList>
    </citation>
    <scope>NUCLEOTIDE SEQUENCE</scope>
    <source>
        <strain evidence="1">MM415A05386</strain>
    </source>
</reference>
<accession>A0A6M3JFS9</accession>
<organism evidence="1">
    <name type="scientific">viral metagenome</name>
    <dbReference type="NCBI Taxonomy" id="1070528"/>
    <lineage>
        <taxon>unclassified sequences</taxon>
        <taxon>metagenomes</taxon>
        <taxon>organismal metagenomes</taxon>
    </lineage>
</organism>
<dbReference type="SUPFAM" id="SSF53335">
    <property type="entry name" value="S-adenosyl-L-methionine-dependent methyltransferases"/>
    <property type="match status" value="1"/>
</dbReference>
<dbReference type="InterPro" id="IPR029063">
    <property type="entry name" value="SAM-dependent_MTases_sf"/>
</dbReference>
<gene>
    <name evidence="1" type="ORF">MM415A05386_0009</name>
</gene>